<dbReference type="InterPro" id="IPR025330">
    <property type="entry name" value="DUF4236"/>
</dbReference>
<dbReference type="EMBL" id="BMOB01000013">
    <property type="protein sequence ID" value="GGI92403.1"/>
    <property type="molecule type" value="Genomic_DNA"/>
</dbReference>
<comment type="caution">
    <text evidence="2">The sequence shown here is derived from an EMBL/GenBank/DDBJ whole genome shotgun (WGS) entry which is preliminary data.</text>
</comment>
<protein>
    <recommendedName>
        <fullName evidence="1">DUF4236 domain-containing protein</fullName>
    </recommendedName>
</protein>
<keyword evidence="3" id="KW-1185">Reference proteome</keyword>
<evidence type="ECO:0000313" key="3">
    <source>
        <dbReference type="Proteomes" id="UP000630149"/>
    </source>
</evidence>
<gene>
    <name evidence="2" type="ORF">GCM10007966_21300</name>
</gene>
<reference evidence="2" key="2">
    <citation type="submission" date="2020-09" db="EMBL/GenBank/DDBJ databases">
        <authorList>
            <person name="Sun Q."/>
            <person name="Ohkuma M."/>
        </authorList>
    </citation>
    <scope>NUCLEOTIDE SEQUENCE</scope>
    <source>
        <strain evidence="2">JCM 13919</strain>
    </source>
</reference>
<dbReference type="AlphaFoldDB" id="A0A917NEB3"/>
<dbReference type="RefSeq" id="WP_165481184.1">
    <property type="nucleotide sequence ID" value="NZ_BMOB01000013.1"/>
</dbReference>
<dbReference type="Pfam" id="PF14020">
    <property type="entry name" value="DUF4236"/>
    <property type="match status" value="1"/>
</dbReference>
<accession>A0A917NEB3</accession>
<evidence type="ECO:0000259" key="1">
    <source>
        <dbReference type="Pfam" id="PF14020"/>
    </source>
</evidence>
<sequence length="390" mass="44772">MGSRFSKRITLFPGFRINFGKRGISTTVGPRGFSLGLGRQGVYGNVGLRGTGLSYRTKLMDNQGRMASQSQCKTGDNFFKLAIDDNYDLLILDEDGYTLSGTAERKVKKYNRHEIFSFLEDYAERFNQELQLSINQHRLTPKPDDSLFKVSDFTIPKPDLPRLKKKGFFSKLLRLDSYIDNKNARLQQAYDKELADWNKQWQSYLAQKKGYLEQLYQAQTGYVDAMEKTLQHLMNEIQWEKETYLSFEINNSGDELSIDIDLPEIEDIPNKEANAIERGLKLSIKEKSAKETKTDYQQCIFSILFRIAGLSFTALPTLGKVTLSGYTQRSNKSTGDIEDVYIVSAVIDRNQWQQLNFDALEDIDPVSAFQNFNLKCELKKNGDFCKIKPF</sequence>
<proteinExistence type="predicted"/>
<evidence type="ECO:0000313" key="2">
    <source>
        <dbReference type="EMBL" id="GGI92403.1"/>
    </source>
</evidence>
<organism evidence="2 3">
    <name type="scientific">Legionella impletisoli</name>
    <dbReference type="NCBI Taxonomy" id="343510"/>
    <lineage>
        <taxon>Bacteria</taxon>
        <taxon>Pseudomonadati</taxon>
        <taxon>Pseudomonadota</taxon>
        <taxon>Gammaproteobacteria</taxon>
        <taxon>Legionellales</taxon>
        <taxon>Legionellaceae</taxon>
        <taxon>Legionella</taxon>
    </lineage>
</organism>
<feature type="domain" description="DUF4236" evidence="1">
    <location>
        <begin position="4"/>
        <end position="56"/>
    </location>
</feature>
<name>A0A917NEB3_9GAMM</name>
<reference evidence="2" key="1">
    <citation type="journal article" date="2014" name="Int. J. Syst. Evol. Microbiol.">
        <title>Complete genome sequence of Corynebacterium casei LMG S-19264T (=DSM 44701T), isolated from a smear-ripened cheese.</title>
        <authorList>
            <consortium name="US DOE Joint Genome Institute (JGI-PGF)"/>
            <person name="Walter F."/>
            <person name="Albersmeier A."/>
            <person name="Kalinowski J."/>
            <person name="Ruckert C."/>
        </authorList>
    </citation>
    <scope>NUCLEOTIDE SEQUENCE</scope>
    <source>
        <strain evidence="2">JCM 13919</strain>
    </source>
</reference>
<dbReference type="Proteomes" id="UP000630149">
    <property type="component" value="Unassembled WGS sequence"/>
</dbReference>